<keyword evidence="6 10" id="KW-0560">Oxidoreductase</keyword>
<evidence type="ECO:0000256" key="1">
    <source>
        <dbReference type="ARBA" id="ARBA00001971"/>
    </source>
</evidence>
<dbReference type="PANTHER" id="PTHR46300">
    <property type="entry name" value="P450, PUTATIVE (EUROFUNG)-RELATED-RELATED"/>
    <property type="match status" value="1"/>
</dbReference>
<dbReference type="PROSITE" id="PS00086">
    <property type="entry name" value="CYTOCHROME_P450"/>
    <property type="match status" value="1"/>
</dbReference>
<evidence type="ECO:0000256" key="4">
    <source>
        <dbReference type="ARBA" id="ARBA00022617"/>
    </source>
</evidence>
<sequence length="535" mass="58299">MHPVRRVRKSCPLQQQRMLSSRPDLLLATLSAVGVAGLLSVLARALRVSRRRGLPAPPPGPRGIPLLGNLLDVSPVEPWLRFTEMGDKYGDITSLRILNRTLILVHSASAADALLSAPAFAPLTADRPAFPFAGALCGFDDALVLVPYGARVRRERKMMHRMFGTPAAVAQWRPAVQAEIARLLRALVRDPGRYVSEVGATAGGISMRIAYGHELRRGGDALFDALHVTATSFVDATMPGAWMVDVFPILRYWPSWLPGGGFHGAAAAIRQQVSDTVDLVFSHAKEKIANGSAQTSFLSTFLEEGGHTDYSLKWAAAVIHVGASDTTAAQLEGFFLAMSLYPECQARAQAEIDEVVGRGRLPTMDDREQLPYTNALCKEVLRWFVSGPTGLPHTVKEEFVFSLHDGPPMLIPKGVAIIPNVWAMHYDPRLYENPMEFDPARYLGEAGRKVEEDPAGSISFGYGRRMCPGRFLADSTIFLACSALLSVFQIKAGGDSKPVKRQSSQSVSHPLPFECSITLRDIHSDGLIPLEEPSS</sequence>
<feature type="transmembrane region" description="Helical" evidence="11">
    <location>
        <begin position="25"/>
        <end position="46"/>
    </location>
</feature>
<dbReference type="GO" id="GO:0020037">
    <property type="term" value="F:heme binding"/>
    <property type="evidence" value="ECO:0007669"/>
    <property type="project" value="InterPro"/>
</dbReference>
<keyword evidence="8 10" id="KW-0503">Monooxygenase</keyword>
<evidence type="ECO:0000313" key="13">
    <source>
        <dbReference type="Proteomes" id="UP001295794"/>
    </source>
</evidence>
<proteinExistence type="inferred from homology"/>
<dbReference type="GO" id="GO:0004497">
    <property type="term" value="F:monooxygenase activity"/>
    <property type="evidence" value="ECO:0007669"/>
    <property type="project" value="UniProtKB-KW"/>
</dbReference>
<evidence type="ECO:0000256" key="2">
    <source>
        <dbReference type="ARBA" id="ARBA00005179"/>
    </source>
</evidence>
<protein>
    <recommendedName>
        <fullName evidence="14">Cytochrome P450</fullName>
    </recommendedName>
</protein>
<dbReference type="Proteomes" id="UP001295794">
    <property type="component" value="Unassembled WGS sequence"/>
</dbReference>
<comment type="similarity">
    <text evidence="3 10">Belongs to the cytochrome P450 family.</text>
</comment>
<evidence type="ECO:0000256" key="9">
    <source>
        <dbReference type="PIRSR" id="PIRSR602401-1"/>
    </source>
</evidence>
<evidence type="ECO:0000256" key="5">
    <source>
        <dbReference type="ARBA" id="ARBA00022723"/>
    </source>
</evidence>
<comment type="pathway">
    <text evidence="2">Secondary metabolite biosynthesis.</text>
</comment>
<keyword evidence="11" id="KW-0472">Membrane</keyword>
<dbReference type="Pfam" id="PF00067">
    <property type="entry name" value="p450"/>
    <property type="match status" value="1"/>
</dbReference>
<dbReference type="CDD" id="cd11065">
    <property type="entry name" value="CYP64-like"/>
    <property type="match status" value="1"/>
</dbReference>
<dbReference type="PANTHER" id="PTHR46300:SF7">
    <property type="entry name" value="P450, PUTATIVE (EUROFUNG)-RELATED"/>
    <property type="match status" value="1"/>
</dbReference>
<dbReference type="InterPro" id="IPR001128">
    <property type="entry name" value="Cyt_P450"/>
</dbReference>
<evidence type="ECO:0000256" key="11">
    <source>
        <dbReference type="SAM" id="Phobius"/>
    </source>
</evidence>
<evidence type="ECO:0000256" key="6">
    <source>
        <dbReference type="ARBA" id="ARBA00023002"/>
    </source>
</evidence>
<organism evidence="12 13">
    <name type="scientific">Mycena citricolor</name>
    <dbReference type="NCBI Taxonomy" id="2018698"/>
    <lineage>
        <taxon>Eukaryota</taxon>
        <taxon>Fungi</taxon>
        <taxon>Dikarya</taxon>
        <taxon>Basidiomycota</taxon>
        <taxon>Agaricomycotina</taxon>
        <taxon>Agaricomycetes</taxon>
        <taxon>Agaricomycetidae</taxon>
        <taxon>Agaricales</taxon>
        <taxon>Marasmiineae</taxon>
        <taxon>Mycenaceae</taxon>
        <taxon>Mycena</taxon>
    </lineage>
</organism>
<dbReference type="Gene3D" id="1.10.630.10">
    <property type="entry name" value="Cytochrome P450"/>
    <property type="match status" value="1"/>
</dbReference>
<name>A0AAD2HP58_9AGAR</name>
<evidence type="ECO:0000256" key="3">
    <source>
        <dbReference type="ARBA" id="ARBA00010617"/>
    </source>
</evidence>
<dbReference type="EMBL" id="CAVNYO010000434">
    <property type="protein sequence ID" value="CAK5279015.1"/>
    <property type="molecule type" value="Genomic_DNA"/>
</dbReference>
<dbReference type="GO" id="GO:0005506">
    <property type="term" value="F:iron ion binding"/>
    <property type="evidence" value="ECO:0007669"/>
    <property type="project" value="InterPro"/>
</dbReference>
<feature type="binding site" description="axial binding residue" evidence="9">
    <location>
        <position position="467"/>
    </location>
    <ligand>
        <name>heme</name>
        <dbReference type="ChEBI" id="CHEBI:30413"/>
    </ligand>
    <ligandPart>
        <name>Fe</name>
        <dbReference type="ChEBI" id="CHEBI:18248"/>
    </ligandPart>
</feature>
<dbReference type="InterPro" id="IPR002401">
    <property type="entry name" value="Cyt_P450_E_grp-I"/>
</dbReference>
<evidence type="ECO:0008006" key="14">
    <source>
        <dbReference type="Google" id="ProtNLM"/>
    </source>
</evidence>
<dbReference type="AlphaFoldDB" id="A0AAD2HP58"/>
<comment type="cofactor">
    <cofactor evidence="1 9">
        <name>heme</name>
        <dbReference type="ChEBI" id="CHEBI:30413"/>
    </cofactor>
</comment>
<dbReference type="GO" id="GO:0016705">
    <property type="term" value="F:oxidoreductase activity, acting on paired donors, with incorporation or reduction of molecular oxygen"/>
    <property type="evidence" value="ECO:0007669"/>
    <property type="project" value="InterPro"/>
</dbReference>
<keyword evidence="11" id="KW-0812">Transmembrane</keyword>
<keyword evidence="11" id="KW-1133">Transmembrane helix</keyword>
<dbReference type="InterPro" id="IPR036396">
    <property type="entry name" value="Cyt_P450_sf"/>
</dbReference>
<accession>A0AAD2HP58</accession>
<dbReference type="InterPro" id="IPR017972">
    <property type="entry name" value="Cyt_P450_CS"/>
</dbReference>
<keyword evidence="7 9" id="KW-0408">Iron</keyword>
<dbReference type="PRINTS" id="PR00463">
    <property type="entry name" value="EP450I"/>
</dbReference>
<keyword evidence="4 9" id="KW-0349">Heme</keyword>
<comment type="caution">
    <text evidence="12">The sequence shown here is derived from an EMBL/GenBank/DDBJ whole genome shotgun (WGS) entry which is preliminary data.</text>
</comment>
<gene>
    <name evidence="12" type="ORF">MYCIT1_LOCUS28799</name>
</gene>
<keyword evidence="5 9" id="KW-0479">Metal-binding</keyword>
<dbReference type="InterPro" id="IPR050364">
    <property type="entry name" value="Cytochrome_P450_fung"/>
</dbReference>
<keyword evidence="13" id="KW-1185">Reference proteome</keyword>
<evidence type="ECO:0000256" key="7">
    <source>
        <dbReference type="ARBA" id="ARBA00023004"/>
    </source>
</evidence>
<evidence type="ECO:0000256" key="8">
    <source>
        <dbReference type="ARBA" id="ARBA00023033"/>
    </source>
</evidence>
<dbReference type="SUPFAM" id="SSF48264">
    <property type="entry name" value="Cytochrome P450"/>
    <property type="match status" value="1"/>
</dbReference>
<evidence type="ECO:0000256" key="10">
    <source>
        <dbReference type="RuleBase" id="RU000461"/>
    </source>
</evidence>
<evidence type="ECO:0000313" key="12">
    <source>
        <dbReference type="EMBL" id="CAK5279015.1"/>
    </source>
</evidence>
<reference evidence="12" key="1">
    <citation type="submission" date="2023-11" db="EMBL/GenBank/DDBJ databases">
        <authorList>
            <person name="De Vega J J."/>
            <person name="De Vega J J."/>
        </authorList>
    </citation>
    <scope>NUCLEOTIDE SEQUENCE</scope>
</reference>